<evidence type="ECO:0000259" key="4">
    <source>
        <dbReference type="Pfam" id="PF25990"/>
    </source>
</evidence>
<name>A0A3B0V4V7_9ZZZZ</name>
<keyword evidence="3" id="KW-1133">Transmembrane helix</keyword>
<keyword evidence="3" id="KW-0812">Transmembrane</keyword>
<evidence type="ECO:0000256" key="3">
    <source>
        <dbReference type="SAM" id="Phobius"/>
    </source>
</evidence>
<evidence type="ECO:0000256" key="2">
    <source>
        <dbReference type="ARBA" id="ARBA00023054"/>
    </source>
</evidence>
<dbReference type="Gene3D" id="2.40.50.100">
    <property type="match status" value="2"/>
</dbReference>
<evidence type="ECO:0000256" key="1">
    <source>
        <dbReference type="ARBA" id="ARBA00004196"/>
    </source>
</evidence>
<organism evidence="5">
    <name type="scientific">hydrothermal vent metagenome</name>
    <dbReference type="NCBI Taxonomy" id="652676"/>
    <lineage>
        <taxon>unclassified sequences</taxon>
        <taxon>metagenomes</taxon>
        <taxon>ecological metagenomes</taxon>
    </lineage>
</organism>
<dbReference type="GO" id="GO:0016020">
    <property type="term" value="C:membrane"/>
    <property type="evidence" value="ECO:0007669"/>
    <property type="project" value="InterPro"/>
</dbReference>
<dbReference type="SUPFAM" id="SSF111369">
    <property type="entry name" value="HlyD-like secretion proteins"/>
    <property type="match status" value="2"/>
</dbReference>
<feature type="domain" description="YknX-like beta-barrel" evidence="4">
    <location>
        <begin position="366"/>
        <end position="441"/>
    </location>
</feature>
<dbReference type="AlphaFoldDB" id="A0A3B0V4V7"/>
<dbReference type="InterPro" id="IPR050465">
    <property type="entry name" value="UPF0194_transport"/>
</dbReference>
<proteinExistence type="predicted"/>
<dbReference type="GO" id="GO:0022857">
    <property type="term" value="F:transmembrane transporter activity"/>
    <property type="evidence" value="ECO:0007669"/>
    <property type="project" value="InterPro"/>
</dbReference>
<keyword evidence="3" id="KW-0472">Membrane</keyword>
<comment type="subcellular location">
    <subcellularLocation>
        <location evidence="1">Cell envelope</location>
    </subcellularLocation>
</comment>
<dbReference type="NCBIfam" id="TIGR01730">
    <property type="entry name" value="RND_mfp"/>
    <property type="match status" value="1"/>
</dbReference>
<keyword evidence="2" id="KW-0175">Coiled coil</keyword>
<evidence type="ECO:0000313" key="5">
    <source>
        <dbReference type="EMBL" id="VAW31899.1"/>
    </source>
</evidence>
<protein>
    <recommendedName>
        <fullName evidence="4">YknX-like beta-barrel domain-containing protein</fullName>
    </recommendedName>
</protein>
<dbReference type="Gene3D" id="6.20.50.140">
    <property type="match status" value="1"/>
</dbReference>
<reference evidence="5" key="1">
    <citation type="submission" date="2018-06" db="EMBL/GenBank/DDBJ databases">
        <authorList>
            <person name="Zhirakovskaya E."/>
        </authorList>
    </citation>
    <scope>NUCLEOTIDE SEQUENCE</scope>
</reference>
<sequence>MASQKRLMRVLAFVSRPAVAIGGALIISSASVAFVWFLTGTSSAGIYSAVALGPITEEVDVSGTVKASQNTSLSFQTVGQVASIHANVGDHVTFGSTLITLANETQSATVALAKANLATQKARLDALTSGTRPEQISIDETSVSQAKSALENAVQHAYINADDAIHAKSDSSFSNPRVDSVRLIPIISDTVLVSKVERGRVDIRPVLENMHSLIASSTDTEQRADSMQSDLKAVAVFLNDLSEALFKALPNGVTPAKTIASYQTLVDAARSEISGALMTLTTAQTAYRSASGLLALARSGATQNDIDAQHASVQAGVARLASAKANLSRTYLVAPISGTVSQQNAHLGETVSPSVPLVSIVADGKYQVDARVSEIGITKIHLGDHVEVTLASYPNKTFNATVTTVPPSATKSNGGDSYKIVVTFNDADTRIKPGLSANLRIITASKKNVLLVPTSSIIANGARHFVYVKSDGTSVKKQIKIGIQSVSGMTEVTSGLNAGDVVLSFGTRATNS</sequence>
<dbReference type="InterPro" id="IPR006143">
    <property type="entry name" value="RND_pump_MFP"/>
</dbReference>
<dbReference type="Pfam" id="PF25990">
    <property type="entry name" value="Beta-barrel_YknX"/>
    <property type="match status" value="1"/>
</dbReference>
<dbReference type="InterPro" id="IPR058636">
    <property type="entry name" value="Beta-barrel_YknX"/>
</dbReference>
<dbReference type="PANTHER" id="PTHR32347">
    <property type="entry name" value="EFFLUX SYSTEM COMPONENT YKNX-RELATED"/>
    <property type="match status" value="1"/>
</dbReference>
<dbReference type="Gene3D" id="1.10.287.470">
    <property type="entry name" value="Helix hairpin bin"/>
    <property type="match status" value="1"/>
</dbReference>
<feature type="transmembrane region" description="Helical" evidence="3">
    <location>
        <begin position="12"/>
        <end position="38"/>
    </location>
</feature>
<gene>
    <name evidence="5" type="ORF">MNBD_CPR01-242</name>
</gene>
<dbReference type="EMBL" id="UOEV01000005">
    <property type="protein sequence ID" value="VAW31899.1"/>
    <property type="molecule type" value="Genomic_DNA"/>
</dbReference>
<dbReference type="PANTHER" id="PTHR32347:SF23">
    <property type="entry name" value="BLL5650 PROTEIN"/>
    <property type="match status" value="1"/>
</dbReference>
<dbReference type="GO" id="GO:0030313">
    <property type="term" value="C:cell envelope"/>
    <property type="evidence" value="ECO:0007669"/>
    <property type="project" value="UniProtKB-SubCell"/>
</dbReference>
<accession>A0A3B0V4V7</accession>
<dbReference type="Gene3D" id="2.40.30.170">
    <property type="match status" value="1"/>
</dbReference>